<proteinExistence type="predicted"/>
<keyword evidence="2" id="KW-1185">Reference proteome</keyword>
<organism evidence="1 2">
    <name type="scientific">Dorcoceras hygrometricum</name>
    <dbReference type="NCBI Taxonomy" id="472368"/>
    <lineage>
        <taxon>Eukaryota</taxon>
        <taxon>Viridiplantae</taxon>
        <taxon>Streptophyta</taxon>
        <taxon>Embryophyta</taxon>
        <taxon>Tracheophyta</taxon>
        <taxon>Spermatophyta</taxon>
        <taxon>Magnoliopsida</taxon>
        <taxon>eudicotyledons</taxon>
        <taxon>Gunneridae</taxon>
        <taxon>Pentapetalae</taxon>
        <taxon>asterids</taxon>
        <taxon>lamiids</taxon>
        <taxon>Lamiales</taxon>
        <taxon>Gesneriaceae</taxon>
        <taxon>Didymocarpoideae</taxon>
        <taxon>Trichosporeae</taxon>
        <taxon>Loxocarpinae</taxon>
        <taxon>Dorcoceras</taxon>
    </lineage>
</organism>
<name>A0A2Z7APA7_9LAMI</name>
<gene>
    <name evidence="1" type="ORF">F511_35086</name>
</gene>
<reference evidence="1 2" key="1">
    <citation type="journal article" date="2015" name="Proc. Natl. Acad. Sci. U.S.A.">
        <title>The resurrection genome of Boea hygrometrica: A blueprint for survival of dehydration.</title>
        <authorList>
            <person name="Xiao L."/>
            <person name="Yang G."/>
            <person name="Zhang L."/>
            <person name="Yang X."/>
            <person name="Zhao S."/>
            <person name="Ji Z."/>
            <person name="Zhou Q."/>
            <person name="Hu M."/>
            <person name="Wang Y."/>
            <person name="Chen M."/>
            <person name="Xu Y."/>
            <person name="Jin H."/>
            <person name="Xiao X."/>
            <person name="Hu G."/>
            <person name="Bao F."/>
            <person name="Hu Y."/>
            <person name="Wan P."/>
            <person name="Li L."/>
            <person name="Deng X."/>
            <person name="Kuang T."/>
            <person name="Xiang C."/>
            <person name="Zhu J.K."/>
            <person name="Oliver M.J."/>
            <person name="He Y."/>
        </authorList>
    </citation>
    <scope>NUCLEOTIDE SEQUENCE [LARGE SCALE GENOMIC DNA]</scope>
    <source>
        <strain evidence="2">cv. XS01</strain>
    </source>
</reference>
<dbReference type="AlphaFoldDB" id="A0A2Z7APA7"/>
<dbReference type="EMBL" id="KV013407">
    <property type="protein sequence ID" value="KZV23655.1"/>
    <property type="molecule type" value="Genomic_DNA"/>
</dbReference>
<sequence length="130" mass="13949">MLSRNAIPNSCASNSYTVSNSYTISNSCIASDQLCAIPMVAAFRTSRSVLGMSSSTVPEKPVRSGLEDVDRLACQDQLWALDQIAYWNSTQTLPSMQVVTACDGQLSSYWSTQLATLNIACGGQHSVTTT</sequence>
<dbReference type="Proteomes" id="UP000250235">
    <property type="component" value="Unassembled WGS sequence"/>
</dbReference>
<evidence type="ECO:0000313" key="2">
    <source>
        <dbReference type="Proteomes" id="UP000250235"/>
    </source>
</evidence>
<accession>A0A2Z7APA7</accession>
<protein>
    <submittedName>
        <fullName evidence="1">Uncharacterized protein</fullName>
    </submittedName>
</protein>
<evidence type="ECO:0000313" key="1">
    <source>
        <dbReference type="EMBL" id="KZV23655.1"/>
    </source>
</evidence>